<reference evidence="12" key="1">
    <citation type="journal article" date="2019" name="Int. J. Syst. Evol. Microbiol.">
        <title>The Global Catalogue of Microorganisms (GCM) 10K type strain sequencing project: providing services to taxonomists for standard genome sequencing and annotation.</title>
        <authorList>
            <consortium name="The Broad Institute Genomics Platform"/>
            <consortium name="The Broad Institute Genome Sequencing Center for Infectious Disease"/>
            <person name="Wu L."/>
            <person name="Ma J."/>
        </authorList>
    </citation>
    <scope>NUCLEOTIDE SEQUENCE [LARGE SCALE GENOMIC DNA]</scope>
    <source>
        <strain evidence="12">JCM 9458</strain>
    </source>
</reference>
<gene>
    <name evidence="11" type="primary">fliR</name>
    <name evidence="11" type="ORF">GCM10020369_78810</name>
</gene>
<evidence type="ECO:0000313" key="12">
    <source>
        <dbReference type="Proteomes" id="UP001501676"/>
    </source>
</evidence>
<keyword evidence="7 10" id="KW-0472">Membrane</keyword>
<keyword evidence="11" id="KW-0282">Flagellum</keyword>
<dbReference type="NCBIfam" id="TIGR01400">
    <property type="entry name" value="fliR"/>
    <property type="match status" value="1"/>
</dbReference>
<evidence type="ECO:0000256" key="2">
    <source>
        <dbReference type="ARBA" id="ARBA00009772"/>
    </source>
</evidence>
<dbReference type="InterPro" id="IPR006303">
    <property type="entry name" value="FliR"/>
</dbReference>
<keyword evidence="4 10" id="KW-1003">Cell membrane</keyword>
<evidence type="ECO:0000256" key="8">
    <source>
        <dbReference type="ARBA" id="ARBA00023143"/>
    </source>
</evidence>
<evidence type="ECO:0000313" key="11">
    <source>
        <dbReference type="EMBL" id="GAA3397720.1"/>
    </source>
</evidence>
<organism evidence="11 12">
    <name type="scientific">Cryptosporangium minutisporangium</name>
    <dbReference type="NCBI Taxonomy" id="113569"/>
    <lineage>
        <taxon>Bacteria</taxon>
        <taxon>Bacillati</taxon>
        <taxon>Actinomycetota</taxon>
        <taxon>Actinomycetes</taxon>
        <taxon>Cryptosporangiales</taxon>
        <taxon>Cryptosporangiaceae</taxon>
        <taxon>Cryptosporangium</taxon>
    </lineage>
</organism>
<feature type="transmembrane region" description="Helical" evidence="10">
    <location>
        <begin position="176"/>
        <end position="201"/>
    </location>
</feature>
<evidence type="ECO:0000256" key="3">
    <source>
        <dbReference type="ARBA" id="ARBA00021717"/>
    </source>
</evidence>
<evidence type="ECO:0000256" key="9">
    <source>
        <dbReference type="NCBIfam" id="TIGR01400"/>
    </source>
</evidence>
<evidence type="ECO:0000256" key="7">
    <source>
        <dbReference type="ARBA" id="ARBA00023136"/>
    </source>
</evidence>
<evidence type="ECO:0000256" key="10">
    <source>
        <dbReference type="RuleBase" id="RU362071"/>
    </source>
</evidence>
<dbReference type="PANTHER" id="PTHR30065">
    <property type="entry name" value="FLAGELLAR BIOSYNTHETIC PROTEIN FLIR"/>
    <property type="match status" value="1"/>
</dbReference>
<accession>A0ABP6TCM5</accession>
<protein>
    <recommendedName>
        <fullName evidence="3 9">Flagellar biosynthetic protein FliR</fullName>
    </recommendedName>
</protein>
<dbReference type="Pfam" id="PF01311">
    <property type="entry name" value="Bac_export_1"/>
    <property type="match status" value="1"/>
</dbReference>
<keyword evidence="5 10" id="KW-0812">Transmembrane</keyword>
<sequence>MTWQFDGTVLVTVLLAMVRASAWLVVSPPFSAPMVSPRIKAILALAIALSVAPALQGKAPPLEWAALVSSAAQQVVVGAALGFITALYFTAFQVAGDLIDMFGGFQVAMAYDPMANTQTAVFGRFYNLLATTLLFATDGHALVIRGFAASYDAVPLTGILSFATLGNVLSEGIGEMFLAALQIAGPLIAVLFCADVALGLLTRVAPALNAFSLGFPAKILLTVLLAGIAIGILPSMVAEVVDRAVEAVMAVVRASGR</sequence>
<comment type="function">
    <text evidence="1 10">Role in flagellar biosynthesis.</text>
</comment>
<keyword evidence="12" id="KW-1185">Reference proteome</keyword>
<comment type="subcellular location">
    <subcellularLocation>
        <location evidence="10">Cell membrane</location>
        <topology evidence="10">Multi-pass membrane protein</topology>
    </subcellularLocation>
    <subcellularLocation>
        <location evidence="10">Bacterial flagellum basal body</location>
    </subcellularLocation>
</comment>
<keyword evidence="8 10" id="KW-0975">Bacterial flagellum</keyword>
<keyword evidence="6 10" id="KW-1133">Transmembrane helix</keyword>
<evidence type="ECO:0000256" key="1">
    <source>
        <dbReference type="ARBA" id="ARBA00002578"/>
    </source>
</evidence>
<feature type="transmembrane region" description="Helical" evidence="10">
    <location>
        <begin position="75"/>
        <end position="95"/>
    </location>
</feature>
<keyword evidence="11" id="KW-0969">Cilium</keyword>
<name>A0ABP6TCM5_9ACTN</name>
<dbReference type="Proteomes" id="UP001501676">
    <property type="component" value="Unassembled WGS sequence"/>
</dbReference>
<evidence type="ECO:0000256" key="6">
    <source>
        <dbReference type="ARBA" id="ARBA00022989"/>
    </source>
</evidence>
<feature type="transmembrane region" description="Helical" evidence="10">
    <location>
        <begin position="115"/>
        <end position="136"/>
    </location>
</feature>
<dbReference type="PRINTS" id="PR00953">
    <property type="entry name" value="TYPE3IMRPROT"/>
</dbReference>
<feature type="transmembrane region" description="Helical" evidence="10">
    <location>
        <begin position="213"/>
        <end position="233"/>
    </location>
</feature>
<dbReference type="PANTHER" id="PTHR30065:SF1">
    <property type="entry name" value="SURFACE PRESENTATION OF ANTIGENS PROTEIN SPAR"/>
    <property type="match status" value="1"/>
</dbReference>
<feature type="transmembrane region" description="Helical" evidence="10">
    <location>
        <begin position="148"/>
        <end position="170"/>
    </location>
</feature>
<evidence type="ECO:0000256" key="4">
    <source>
        <dbReference type="ARBA" id="ARBA00022475"/>
    </source>
</evidence>
<comment type="similarity">
    <text evidence="2 10">Belongs to the FliR/MopE/SpaR family.</text>
</comment>
<evidence type="ECO:0000256" key="5">
    <source>
        <dbReference type="ARBA" id="ARBA00022692"/>
    </source>
</evidence>
<keyword evidence="11" id="KW-0966">Cell projection</keyword>
<dbReference type="EMBL" id="BAAAYN010000070">
    <property type="protein sequence ID" value="GAA3397720.1"/>
    <property type="molecule type" value="Genomic_DNA"/>
</dbReference>
<proteinExistence type="inferred from homology"/>
<comment type="caution">
    <text evidence="11">The sequence shown here is derived from an EMBL/GenBank/DDBJ whole genome shotgun (WGS) entry which is preliminary data.</text>
</comment>
<dbReference type="RefSeq" id="WP_345733439.1">
    <property type="nucleotide sequence ID" value="NZ_BAAAYN010000070.1"/>
</dbReference>
<dbReference type="InterPro" id="IPR002010">
    <property type="entry name" value="T3SS_IM_R"/>
</dbReference>